<reference evidence="3" key="1">
    <citation type="submission" date="2021-01" db="UniProtKB">
        <authorList>
            <consortium name="EnsemblMetazoa"/>
        </authorList>
    </citation>
    <scope>IDENTIFICATION</scope>
</reference>
<dbReference type="Pfam" id="PF08539">
    <property type="entry name" value="HbrB"/>
    <property type="match status" value="1"/>
</dbReference>
<evidence type="ECO:0000313" key="4">
    <source>
        <dbReference type="Proteomes" id="UP000594262"/>
    </source>
</evidence>
<dbReference type="InterPro" id="IPR013745">
    <property type="entry name" value="Bit61/PRR5"/>
</dbReference>
<dbReference type="Proteomes" id="UP000594262">
    <property type="component" value="Unplaced"/>
</dbReference>
<dbReference type="PANTHER" id="PTHR32428:SF2">
    <property type="entry name" value="TARGET OF RAPAMYCIN COMPLEX 2 SUBUNIT BIT61-RELATED"/>
    <property type="match status" value="1"/>
</dbReference>
<dbReference type="InterPro" id="IPR016159">
    <property type="entry name" value="Cullin_repeat-like_dom_sf"/>
</dbReference>
<feature type="compositionally biased region" description="Basic and acidic residues" evidence="2">
    <location>
        <begin position="227"/>
        <end position="240"/>
    </location>
</feature>
<feature type="region of interest" description="Disordered" evidence="2">
    <location>
        <begin position="257"/>
        <end position="276"/>
    </location>
</feature>
<dbReference type="GO" id="GO:0038203">
    <property type="term" value="P:TORC2 signaling"/>
    <property type="evidence" value="ECO:0007669"/>
    <property type="project" value="TreeGrafter"/>
</dbReference>
<keyword evidence="4" id="KW-1185">Reference proteome</keyword>
<evidence type="ECO:0000313" key="3">
    <source>
        <dbReference type="EnsemblMetazoa" id="CLYHEMP010033.1"/>
    </source>
</evidence>
<dbReference type="RefSeq" id="XP_066935495.1">
    <property type="nucleotide sequence ID" value="XM_067079394.1"/>
</dbReference>
<organism evidence="3 4">
    <name type="scientific">Clytia hemisphaerica</name>
    <dbReference type="NCBI Taxonomy" id="252671"/>
    <lineage>
        <taxon>Eukaryota</taxon>
        <taxon>Metazoa</taxon>
        <taxon>Cnidaria</taxon>
        <taxon>Hydrozoa</taxon>
        <taxon>Hydroidolina</taxon>
        <taxon>Leptothecata</taxon>
        <taxon>Obeliida</taxon>
        <taxon>Clytiidae</taxon>
        <taxon>Clytia</taxon>
    </lineage>
</organism>
<accession>A0A7M5V5L8</accession>
<dbReference type="EnsemblMetazoa" id="CLYHEMT010033.1">
    <property type="protein sequence ID" value="CLYHEMP010033.1"/>
    <property type="gene ID" value="CLYHEMG010033"/>
</dbReference>
<proteinExistence type="inferred from homology"/>
<dbReference type="PANTHER" id="PTHR32428">
    <property type="entry name" value="TARGET OF RAPAMYCIN COMPLEX 2 SUBUNIT BIT61-RELATED"/>
    <property type="match status" value="1"/>
</dbReference>
<evidence type="ECO:0000256" key="2">
    <source>
        <dbReference type="SAM" id="MobiDB-lite"/>
    </source>
</evidence>
<dbReference type="GeneID" id="136823220"/>
<dbReference type="OrthoDB" id="2290221at2759"/>
<name>A0A7M5V5L8_9CNID</name>
<evidence type="ECO:0000256" key="1">
    <source>
        <dbReference type="ARBA" id="ARBA00010453"/>
    </source>
</evidence>
<dbReference type="AlphaFoldDB" id="A0A7M5V5L8"/>
<feature type="region of interest" description="Disordered" evidence="2">
    <location>
        <begin position="217"/>
        <end position="240"/>
    </location>
</feature>
<dbReference type="Gene3D" id="1.20.1310.10">
    <property type="entry name" value="Cullin Repeats"/>
    <property type="match status" value="1"/>
</dbReference>
<feature type="compositionally biased region" description="Low complexity" evidence="2">
    <location>
        <begin position="265"/>
        <end position="276"/>
    </location>
</feature>
<comment type="similarity">
    <text evidence="1">Belongs to the PROTOR family.</text>
</comment>
<sequence length="347" mass="39353">MVNYADMTSYDDVYYVPPQVKRETTKTTTSKSISTVREDDWKSLANSITYLFHKKQLQKLELDILNEKVRNVHSHSSKKGETIVECYKDSILKKGMIVLREAIKEKKGNELLERLGDVWTSFYKNILPMLLAIFYPIQEQGTTIRAVTLIGFRDMVLLKTKIADALEPGSKASPEIKQMLLVLASVHDGPPPSDNYLRLEQLVARVISPYLGSKGLHTPQMSMSKRNSIDHKSSNGNGLRERKLSISKVLKEEVTRKFRRSGSLTGQTNNTETNNNTSFKRRFKIGDNPPVQSQAVVPPVVKTSLANDSSIEISKASEDSDMLAYLEERKQRWKNRDEMLGSESLLE</sequence>
<dbReference type="SUPFAM" id="SSF74788">
    <property type="entry name" value="Cullin repeat-like"/>
    <property type="match status" value="1"/>
</dbReference>
<dbReference type="GO" id="GO:0031932">
    <property type="term" value="C:TORC2 complex"/>
    <property type="evidence" value="ECO:0007669"/>
    <property type="project" value="TreeGrafter"/>
</dbReference>
<protein>
    <submittedName>
        <fullName evidence="3">Uncharacterized protein</fullName>
    </submittedName>
</protein>